<dbReference type="OrthoDB" id="5289372at2"/>
<evidence type="ECO:0000313" key="4">
    <source>
        <dbReference type="Proteomes" id="UP000266677"/>
    </source>
</evidence>
<feature type="transmembrane region" description="Helical" evidence="1">
    <location>
        <begin position="154"/>
        <end position="172"/>
    </location>
</feature>
<keyword evidence="1" id="KW-0812">Transmembrane</keyword>
<dbReference type="Pfam" id="PF01569">
    <property type="entry name" value="PAP2"/>
    <property type="match status" value="1"/>
</dbReference>
<proteinExistence type="predicted"/>
<evidence type="ECO:0000256" key="1">
    <source>
        <dbReference type="SAM" id="Phobius"/>
    </source>
</evidence>
<dbReference type="PANTHER" id="PTHR14969:SF13">
    <property type="entry name" value="AT30094P"/>
    <property type="match status" value="1"/>
</dbReference>
<accession>A0A3A4KKN1</accession>
<evidence type="ECO:0000313" key="3">
    <source>
        <dbReference type="EMBL" id="RJO69819.1"/>
    </source>
</evidence>
<evidence type="ECO:0000259" key="2">
    <source>
        <dbReference type="SMART" id="SM00014"/>
    </source>
</evidence>
<dbReference type="RefSeq" id="WP_120044189.1">
    <property type="nucleotide sequence ID" value="NZ_QZFU01000041.1"/>
</dbReference>
<feature type="transmembrane region" description="Helical" evidence="1">
    <location>
        <begin position="32"/>
        <end position="51"/>
    </location>
</feature>
<reference evidence="3 4" key="1">
    <citation type="submission" date="2018-09" db="EMBL/GenBank/DDBJ databases">
        <title>YIM PH21274 draft genome.</title>
        <authorList>
            <person name="Miao C."/>
        </authorList>
    </citation>
    <scope>NUCLEOTIDE SEQUENCE [LARGE SCALE GENOMIC DNA]</scope>
    <source>
        <strain evidence="3 4">YIM PH 21724</strain>
    </source>
</reference>
<dbReference type="SUPFAM" id="SSF48317">
    <property type="entry name" value="Acid phosphatase/Vanadium-dependent haloperoxidase"/>
    <property type="match status" value="1"/>
</dbReference>
<comment type="caution">
    <text evidence="3">The sequence shown here is derived from an EMBL/GenBank/DDBJ whole genome shotgun (WGS) entry which is preliminary data.</text>
</comment>
<sequence length="193" mass="20258">MGTVNVDRDILRFFSGHRTAVLTTVARWGMDIGTGDLAIGLAGLMFVGLVVATRWWRAGITIGVSVLVAQASARVLKQIIARPRPPEDLAVVQVGAFSMPSTVAAMTAALAVAVYSVVPWRVGRRRYAIGLLATGVALIGCAMVYLGAHWPTDVLAGWTVGVVVGIIVVRLSRTVGRRNPTQAPAATRAASAS</sequence>
<keyword evidence="4" id="KW-1185">Reference proteome</keyword>
<gene>
    <name evidence="3" type="ORF">D5S18_28380</name>
</gene>
<dbReference type="EMBL" id="QZFU01000041">
    <property type="protein sequence ID" value="RJO69819.1"/>
    <property type="molecule type" value="Genomic_DNA"/>
</dbReference>
<feature type="transmembrane region" description="Helical" evidence="1">
    <location>
        <begin position="127"/>
        <end position="148"/>
    </location>
</feature>
<feature type="transmembrane region" description="Helical" evidence="1">
    <location>
        <begin position="96"/>
        <end position="115"/>
    </location>
</feature>
<organism evidence="3 4">
    <name type="scientific">Nocardia panacis</name>
    <dbReference type="NCBI Taxonomy" id="2340916"/>
    <lineage>
        <taxon>Bacteria</taxon>
        <taxon>Bacillati</taxon>
        <taxon>Actinomycetota</taxon>
        <taxon>Actinomycetes</taxon>
        <taxon>Mycobacteriales</taxon>
        <taxon>Nocardiaceae</taxon>
        <taxon>Nocardia</taxon>
    </lineage>
</organism>
<keyword evidence="1" id="KW-1133">Transmembrane helix</keyword>
<name>A0A3A4KKN1_9NOCA</name>
<feature type="domain" description="Phosphatidic acid phosphatase type 2/haloperoxidase" evidence="2">
    <location>
        <begin position="58"/>
        <end position="169"/>
    </location>
</feature>
<keyword evidence="1" id="KW-0472">Membrane</keyword>
<dbReference type="InterPro" id="IPR000326">
    <property type="entry name" value="PAP2/HPO"/>
</dbReference>
<dbReference type="Proteomes" id="UP000266677">
    <property type="component" value="Unassembled WGS sequence"/>
</dbReference>
<dbReference type="InterPro" id="IPR036938">
    <property type="entry name" value="PAP2/HPO_sf"/>
</dbReference>
<protein>
    <submittedName>
        <fullName evidence="3">Phosphatase PAP2 family protein</fullName>
    </submittedName>
</protein>
<dbReference type="PANTHER" id="PTHR14969">
    <property type="entry name" value="SPHINGOSINE-1-PHOSPHATE PHOSPHOHYDROLASE"/>
    <property type="match status" value="1"/>
</dbReference>
<dbReference type="AlphaFoldDB" id="A0A3A4KKN1"/>
<dbReference type="Gene3D" id="1.20.144.10">
    <property type="entry name" value="Phosphatidic acid phosphatase type 2/haloperoxidase"/>
    <property type="match status" value="2"/>
</dbReference>
<dbReference type="SMART" id="SM00014">
    <property type="entry name" value="acidPPc"/>
    <property type="match status" value="1"/>
</dbReference>